<dbReference type="PANTHER" id="PTHR30160">
    <property type="entry name" value="TETRAACYLDISACCHARIDE 4'-KINASE-RELATED"/>
    <property type="match status" value="1"/>
</dbReference>
<sequence>MRILVIRLSALGDVAMTVPVIDAVARRYPQLEITVLSKPFVSPLFGQMPANVRFQGVDVGRYKGAGGLFRLFRELKKERYDAVADLHDVLRSKLLRTLFALCGTKTAHIDKGRKEKKELTRARNKKLVPLTSSFKRYADVFGQLGFPVEAAFRSIYGEGKGEAGLFRAVTGLPDGKHWIGIAPFAAHAGKILPESTLTKLIEEAASHKDRKIFLFGGGKAEAEKLERWSKPYDNVVSLAGKLKLSGELSLMSHLEVMVCMDSANMHLASLTGTPVVSVWGATHPFAGFMGWGQSLDNAVQTDLPCRPCSIFGNKPCLRGDYACLTEISAQDIAKKIESSLNA</sequence>
<evidence type="ECO:0000256" key="2">
    <source>
        <dbReference type="ARBA" id="ARBA00022679"/>
    </source>
</evidence>
<dbReference type="SUPFAM" id="SSF53756">
    <property type="entry name" value="UDP-Glycosyltransferase/glycogen phosphorylase"/>
    <property type="match status" value="1"/>
</dbReference>
<evidence type="ECO:0000313" key="4">
    <source>
        <dbReference type="Proteomes" id="UP000396835"/>
    </source>
</evidence>
<dbReference type="Pfam" id="PF01075">
    <property type="entry name" value="Glyco_transf_9"/>
    <property type="match status" value="1"/>
</dbReference>
<dbReference type="Gene3D" id="3.40.50.2000">
    <property type="entry name" value="Glycogen Phosphorylase B"/>
    <property type="match status" value="2"/>
</dbReference>
<keyword evidence="1" id="KW-0328">Glycosyltransferase</keyword>
<dbReference type="InterPro" id="IPR051199">
    <property type="entry name" value="LPS_LOS_Heptosyltrfase"/>
</dbReference>
<gene>
    <name evidence="3" type="primary">rfaC</name>
    <name evidence="3" type="ORF">NCTC7812_00905</name>
</gene>
<dbReference type="GO" id="GO:0008713">
    <property type="term" value="F:ADP-heptose-lipopolysaccharide heptosyltransferase activity"/>
    <property type="evidence" value="ECO:0007669"/>
    <property type="project" value="TreeGrafter"/>
</dbReference>
<evidence type="ECO:0000256" key="1">
    <source>
        <dbReference type="ARBA" id="ARBA00022676"/>
    </source>
</evidence>
<dbReference type="Proteomes" id="UP000396835">
    <property type="component" value="Unassembled WGS sequence"/>
</dbReference>
<protein>
    <submittedName>
        <fullName evidence="3">Heptosyltransferase</fullName>
        <ecNumber evidence="3">2.-.-.-</ecNumber>
    </submittedName>
</protein>
<proteinExistence type="predicted"/>
<dbReference type="EMBL" id="CAACYH010000004">
    <property type="protein sequence ID" value="VFB13381.1"/>
    <property type="molecule type" value="Genomic_DNA"/>
</dbReference>
<keyword evidence="2 3" id="KW-0808">Transferase</keyword>
<accession>A0A449I1R0</accession>
<dbReference type="OrthoDB" id="9768048at2"/>
<reference evidence="3 4" key="1">
    <citation type="submission" date="2019-02" db="EMBL/GenBank/DDBJ databases">
        <authorList>
            <consortium name="Pathogen Informatics"/>
        </authorList>
    </citation>
    <scope>NUCLEOTIDE SEQUENCE [LARGE SCALE GENOMIC DNA]</scope>
    <source>
        <strain evidence="3 4">3012STDY7078512</strain>
    </source>
</reference>
<evidence type="ECO:0000313" key="3">
    <source>
        <dbReference type="EMBL" id="VFB13381.1"/>
    </source>
</evidence>
<dbReference type="RefSeq" id="WP_131751780.1">
    <property type="nucleotide sequence ID" value="NZ_CAACYH010000004.1"/>
</dbReference>
<dbReference type="InterPro" id="IPR002201">
    <property type="entry name" value="Glyco_trans_9"/>
</dbReference>
<name>A0A449I1R0_9BACE</name>
<dbReference type="AlphaFoldDB" id="A0A449I1R0"/>
<dbReference type="PANTHER" id="PTHR30160:SF22">
    <property type="entry name" value="LIPOPOLYSACCHARIDE CORE BIOSYNTHESIS PROTEIN"/>
    <property type="match status" value="1"/>
</dbReference>
<organism evidence="3 4">
    <name type="scientific">Prevotella heparinolytica</name>
    <dbReference type="NCBI Taxonomy" id="28113"/>
    <lineage>
        <taxon>Bacteria</taxon>
        <taxon>Pseudomonadati</taxon>
        <taxon>Bacteroidota</taxon>
        <taxon>Bacteroidia</taxon>
        <taxon>Bacteroidales</taxon>
        <taxon>Bacteroidaceae</taxon>
        <taxon>Bacteroides</taxon>
    </lineage>
</organism>
<dbReference type="EC" id="2.-.-.-" evidence="3"/>
<dbReference type="GO" id="GO:0009244">
    <property type="term" value="P:lipopolysaccharide core region biosynthetic process"/>
    <property type="evidence" value="ECO:0007669"/>
    <property type="project" value="TreeGrafter"/>
</dbReference>
<dbReference type="CDD" id="cd03789">
    <property type="entry name" value="GT9_LPS_heptosyltransferase"/>
    <property type="match status" value="1"/>
</dbReference>
<dbReference type="GO" id="GO:0005829">
    <property type="term" value="C:cytosol"/>
    <property type="evidence" value="ECO:0007669"/>
    <property type="project" value="TreeGrafter"/>
</dbReference>